<dbReference type="Proteomes" id="UP001275867">
    <property type="component" value="Unassembled WGS sequence"/>
</dbReference>
<keyword evidence="5 7" id="KW-1133">Transmembrane helix</keyword>
<dbReference type="InterPro" id="IPR002656">
    <property type="entry name" value="Acyl_transf_3_dom"/>
</dbReference>
<evidence type="ECO:0000256" key="2">
    <source>
        <dbReference type="ARBA" id="ARBA00007400"/>
    </source>
</evidence>
<dbReference type="EMBL" id="WERX01000008">
    <property type="protein sequence ID" value="MDV7693976.1"/>
    <property type="molecule type" value="Genomic_DNA"/>
</dbReference>
<dbReference type="GO" id="GO:0009246">
    <property type="term" value="P:enterobacterial common antigen biosynthetic process"/>
    <property type="evidence" value="ECO:0007669"/>
    <property type="project" value="TreeGrafter"/>
</dbReference>
<feature type="transmembrane region" description="Helical" evidence="7">
    <location>
        <begin position="88"/>
        <end position="106"/>
    </location>
</feature>
<reference evidence="9" key="1">
    <citation type="submission" date="2019-10" db="EMBL/GenBank/DDBJ databases">
        <title>Malate fermentation in French cider.</title>
        <authorList>
            <person name="Cousin F.J."/>
            <person name="Medina Fernandez S."/>
            <person name="Misery B."/>
            <person name="Laplace J.-M."/>
            <person name="Cretenet M."/>
        </authorList>
    </citation>
    <scope>NUCLEOTIDE SEQUENCE</scope>
    <source>
        <strain evidence="9">UCMA15901</strain>
    </source>
</reference>
<evidence type="ECO:0000313" key="9">
    <source>
        <dbReference type="EMBL" id="MDV7693976.1"/>
    </source>
</evidence>
<evidence type="ECO:0000313" key="10">
    <source>
        <dbReference type="Proteomes" id="UP001275867"/>
    </source>
</evidence>
<dbReference type="AlphaFoldDB" id="A0AAP5TBI5"/>
<evidence type="ECO:0000256" key="5">
    <source>
        <dbReference type="ARBA" id="ARBA00022989"/>
    </source>
</evidence>
<dbReference type="PANTHER" id="PTHR40074">
    <property type="entry name" value="O-ACETYLTRANSFERASE WECH"/>
    <property type="match status" value="1"/>
</dbReference>
<feature type="transmembrane region" description="Helical" evidence="7">
    <location>
        <begin position="194"/>
        <end position="216"/>
    </location>
</feature>
<name>A0AAP5TBI5_9LACO</name>
<dbReference type="GO" id="GO:0005886">
    <property type="term" value="C:plasma membrane"/>
    <property type="evidence" value="ECO:0007669"/>
    <property type="project" value="UniProtKB-SubCell"/>
</dbReference>
<proteinExistence type="inferred from homology"/>
<feature type="transmembrane region" description="Helical" evidence="7">
    <location>
        <begin position="298"/>
        <end position="321"/>
    </location>
</feature>
<keyword evidence="3" id="KW-1003">Cell membrane</keyword>
<feature type="transmembrane region" description="Helical" evidence="7">
    <location>
        <begin position="266"/>
        <end position="286"/>
    </location>
</feature>
<evidence type="ECO:0000259" key="8">
    <source>
        <dbReference type="Pfam" id="PF01757"/>
    </source>
</evidence>
<feature type="transmembrane region" description="Helical" evidence="7">
    <location>
        <begin position="46"/>
        <end position="67"/>
    </location>
</feature>
<keyword evidence="9" id="KW-0012">Acyltransferase</keyword>
<feature type="transmembrane region" description="Helical" evidence="7">
    <location>
        <begin position="333"/>
        <end position="359"/>
    </location>
</feature>
<evidence type="ECO:0000256" key="4">
    <source>
        <dbReference type="ARBA" id="ARBA00022692"/>
    </source>
</evidence>
<comment type="caution">
    <text evidence="9">The sequence shown here is derived from an EMBL/GenBank/DDBJ whole genome shotgun (WGS) entry which is preliminary data.</text>
</comment>
<dbReference type="GO" id="GO:0016413">
    <property type="term" value="F:O-acetyltransferase activity"/>
    <property type="evidence" value="ECO:0007669"/>
    <property type="project" value="TreeGrafter"/>
</dbReference>
<feature type="transmembrane region" description="Helical" evidence="7">
    <location>
        <begin position="12"/>
        <end position="34"/>
    </location>
</feature>
<evidence type="ECO:0000256" key="7">
    <source>
        <dbReference type="SAM" id="Phobius"/>
    </source>
</evidence>
<feature type="transmembrane region" description="Helical" evidence="7">
    <location>
        <begin position="164"/>
        <end position="182"/>
    </location>
</feature>
<feature type="transmembrane region" description="Helical" evidence="7">
    <location>
        <begin position="134"/>
        <end position="152"/>
    </location>
</feature>
<protein>
    <submittedName>
        <fullName evidence="9">Acyltransferase family protein</fullName>
    </submittedName>
</protein>
<keyword evidence="9" id="KW-0808">Transferase</keyword>
<organism evidence="9 10">
    <name type="scientific">Pediococcus parvulus</name>
    <dbReference type="NCBI Taxonomy" id="54062"/>
    <lineage>
        <taxon>Bacteria</taxon>
        <taxon>Bacillati</taxon>
        <taxon>Bacillota</taxon>
        <taxon>Bacilli</taxon>
        <taxon>Lactobacillales</taxon>
        <taxon>Lactobacillaceae</taxon>
        <taxon>Pediococcus</taxon>
    </lineage>
</organism>
<sequence>MTTKTNSPVADVGDYMKVFACTAVMMQTVLSLVLKTGPDAGVQTGIGVVYNLVKYTAPAFIFGILFSTIRTNEDAQLSNYGSYMTKQFSALFVPTFWWTLIYLLVIPNVQQVTKFHNVGSFLWQFVNGNAAPHLWYNTMMLQFIILMPFFWWLSRWAVKSSKRLYSVLFVTVVGYFCWLLFYDHFVFHGPQMQNWYLLDRLFISFIIYGIFGDLAWKKHKQLEKLLRRFWWIIAIILVATFVWTNSELSAFGHPVNLANAIYYKPSMTLYALAIIGLVAALAFLNIRQHARVLNPMHFLAIYAYRAYLSNVFWLQVVWHLFGEQLSNGHPVWTIITCYLLTWILAFASAYLLHIGWFAIKHKISA</sequence>
<dbReference type="Pfam" id="PF01757">
    <property type="entry name" value="Acyl_transf_3"/>
    <property type="match status" value="1"/>
</dbReference>
<evidence type="ECO:0000256" key="1">
    <source>
        <dbReference type="ARBA" id="ARBA00004651"/>
    </source>
</evidence>
<keyword evidence="6 7" id="KW-0472">Membrane</keyword>
<dbReference type="RefSeq" id="WP_317762880.1">
    <property type="nucleotide sequence ID" value="NZ_WERX01000008.1"/>
</dbReference>
<comment type="similarity">
    <text evidence="2">Belongs to the acyltransferase 3 family.</text>
</comment>
<gene>
    <name evidence="9" type="ORF">GA842_03585</name>
</gene>
<accession>A0AAP5TBI5</accession>
<keyword evidence="4 7" id="KW-0812">Transmembrane</keyword>
<comment type="subcellular location">
    <subcellularLocation>
        <location evidence="1">Cell membrane</location>
        <topology evidence="1">Multi-pass membrane protein</topology>
    </subcellularLocation>
</comment>
<evidence type="ECO:0000256" key="3">
    <source>
        <dbReference type="ARBA" id="ARBA00022475"/>
    </source>
</evidence>
<feature type="transmembrane region" description="Helical" evidence="7">
    <location>
        <begin position="228"/>
        <end position="246"/>
    </location>
</feature>
<dbReference type="PANTHER" id="PTHR40074:SF2">
    <property type="entry name" value="O-ACETYLTRANSFERASE WECH"/>
    <property type="match status" value="1"/>
</dbReference>
<evidence type="ECO:0000256" key="6">
    <source>
        <dbReference type="ARBA" id="ARBA00023136"/>
    </source>
</evidence>
<feature type="domain" description="Acyltransferase 3" evidence="8">
    <location>
        <begin position="14"/>
        <end position="346"/>
    </location>
</feature>